<dbReference type="InterPro" id="IPR006653">
    <property type="entry name" value="Trp_synth_b_CS"/>
</dbReference>
<evidence type="ECO:0000256" key="7">
    <source>
        <dbReference type="ARBA" id="ARBA00022822"/>
    </source>
</evidence>
<keyword evidence="7" id="KW-0822">Tryptophan biosynthesis</keyword>
<dbReference type="SUPFAM" id="SSF56176">
    <property type="entry name" value="FAD-binding/transporter-associated domain-like"/>
    <property type="match status" value="1"/>
</dbReference>
<dbReference type="InterPro" id="IPR036318">
    <property type="entry name" value="FAD-bd_PCMH-like_sf"/>
</dbReference>
<dbReference type="InterPro" id="IPR006094">
    <property type="entry name" value="Oxid_FAD_bind_N"/>
</dbReference>
<dbReference type="PROSITE" id="PS00671">
    <property type="entry name" value="D_2_HYDROXYACID_DH_3"/>
    <property type="match status" value="1"/>
</dbReference>
<evidence type="ECO:0000256" key="6">
    <source>
        <dbReference type="ARBA" id="ARBA00022630"/>
    </source>
</evidence>
<evidence type="ECO:0000256" key="10">
    <source>
        <dbReference type="ARBA" id="ARBA00023002"/>
    </source>
</evidence>
<dbReference type="AlphaFoldDB" id="A0AA35WL81"/>
<gene>
    <name evidence="15" type="ORF">GBAR_LOCUS10840</name>
</gene>
<dbReference type="Pfam" id="PF02826">
    <property type="entry name" value="2-Hacid_dh_C"/>
    <property type="match status" value="1"/>
</dbReference>
<dbReference type="Pfam" id="PF00291">
    <property type="entry name" value="PALP"/>
    <property type="match status" value="1"/>
</dbReference>
<dbReference type="GO" id="GO:0005737">
    <property type="term" value="C:cytoplasm"/>
    <property type="evidence" value="ECO:0007669"/>
    <property type="project" value="TreeGrafter"/>
</dbReference>
<dbReference type="FunFam" id="3.40.50.1100:FF:000004">
    <property type="entry name" value="Tryptophan synthase beta chain"/>
    <property type="match status" value="1"/>
</dbReference>
<dbReference type="InterPro" id="IPR016169">
    <property type="entry name" value="FAD-bd_PCMH_sub2"/>
</dbReference>
<sequence>MNRHDLKHPHRELRALLGTRFSTDSAVRDAHARDASYHRGALPDAVAFPKTNAEVSEIVKICAKYSIPIVPYGTGTGVEGAVVATEGTLCIALNEMNSILRVSQDNRDATVQAGVTRLQLNTHLTEIGTRLHFSVDPGADASLGGMAATRASGTSAVRYGTMLDNVLGLTVVTADGSIVRTGSRARKSAAGYDLTRLFIGSEGTLGIITEITLKLTRLPEAVASAVCAFPTVTAAVETVIELMGTGVNIARIELLDELQMDAVNKYAGLAYEVAPTLFFEFHGSAHTVAESSEIAGTIAAAHGSGDFRWATDENERKRLWQARYDSYYAALNRRPGSVGYVTDVCVPISELAECIAKTKALLAESNLVPSLLGHVGDGNFHVVFPLEADNDDELAEAQQLSHQIVDIALEMEGTCTGEHGVGIGKRKALEKEHGSAIDLMRAIKSALDPLNLMNPGKVLAEIGAELIAAETGDEAELLTLAPTMDGILTCWKPVRAPVIAAAQKCQIIGRCGIGLDNIDVEVATEHGIVVTNVPAYCIDEVSDHAMGLLLACARKISRFDRAIKGGTWDQNIGPTMRRIRGKTLGVIGFGRIARSIVPKAKAFGFTINICSPRTDPELIQQHGAQKVSFSELLAASDFITIHAPLTPETQGMFGKPEFRAMKPTAYLINTARGGIVDTAALTDALRNAEIAGAGRYVPETLMPALLELEKAYAELKDNPDFQQEFRYYLREYVGRPNPLYYAEHLTEALGGAKIYLKREDLNHTGAHKINSAIGQILLARWMGKKRIIAETGAGQHGVATATVAAKFGMECEVYMGEEDIERQALNVFRMQLMGTKVVPVNSGSRTLKDAINACFRDWVTNVRTTYLLLGSVVGAHPYPMIVRDFQSVIGDEARAQILEQEGALPDCVVACVGGGSNSLGMFYPFYADESVRFIGVEAAGESIRSGRHAAPLTAGSVGVFHGAKCYLLQEDDGQITPAHSISAGLDYPGVGPEHSYYRETGRAEYVPITDVEAVEGFQLLSETEGIIPALESAHAIAYLRELAPKLGKDKIIAVCLSGRGDKDAYTIANELGINL</sequence>
<keyword evidence="10" id="KW-0560">Oxidoreductase</keyword>
<dbReference type="Gene3D" id="1.10.45.10">
    <property type="entry name" value="Vanillyl-alcohol Oxidase, Chain A, domain 4"/>
    <property type="match status" value="1"/>
</dbReference>
<dbReference type="FunFam" id="3.30.70.2740:FF:000001">
    <property type="entry name" value="D-lactate dehydrogenase mitochondrial"/>
    <property type="match status" value="1"/>
</dbReference>
<keyword evidence="11" id="KW-0057">Aromatic amino acid biosynthesis</keyword>
<dbReference type="InterPro" id="IPR006140">
    <property type="entry name" value="D-isomer_DH_NAD-bd"/>
</dbReference>
<evidence type="ECO:0000256" key="8">
    <source>
        <dbReference type="ARBA" id="ARBA00022827"/>
    </source>
</evidence>
<dbReference type="InterPro" id="IPR006654">
    <property type="entry name" value="Trp_synth_beta"/>
</dbReference>
<proteinExistence type="inferred from homology"/>
<dbReference type="Gene3D" id="3.40.50.1100">
    <property type="match status" value="2"/>
</dbReference>
<dbReference type="PROSITE" id="PS00670">
    <property type="entry name" value="D_2_HYDROXYACID_DH_2"/>
    <property type="match status" value="1"/>
</dbReference>
<dbReference type="SUPFAM" id="SSF55103">
    <property type="entry name" value="FAD-linked oxidases, C-terminal domain"/>
    <property type="match status" value="1"/>
</dbReference>
<dbReference type="InterPro" id="IPR016171">
    <property type="entry name" value="Vanillyl_alc_oxidase_C-sub2"/>
</dbReference>
<dbReference type="GO" id="GO:0016616">
    <property type="term" value="F:oxidoreductase activity, acting on the CH-OH group of donors, NAD or NADP as acceptor"/>
    <property type="evidence" value="ECO:0007669"/>
    <property type="project" value="InterPro"/>
</dbReference>
<comment type="cofactor">
    <cofactor evidence="2">
        <name>FAD</name>
        <dbReference type="ChEBI" id="CHEBI:57692"/>
    </cofactor>
</comment>
<dbReference type="InterPro" id="IPR036052">
    <property type="entry name" value="TrpB-like_PALP_sf"/>
</dbReference>
<dbReference type="PROSITE" id="PS00168">
    <property type="entry name" value="TRP_SYNTHASE_BETA"/>
    <property type="match status" value="1"/>
</dbReference>
<comment type="cofactor">
    <cofactor evidence="1">
        <name>pyridoxal 5'-phosphate</name>
        <dbReference type="ChEBI" id="CHEBI:597326"/>
    </cofactor>
</comment>
<keyword evidence="9" id="KW-0663">Pyridoxal phosphate</keyword>
<dbReference type="GO" id="GO:0003714">
    <property type="term" value="F:transcription corepressor activity"/>
    <property type="evidence" value="ECO:0007669"/>
    <property type="project" value="InterPro"/>
</dbReference>
<dbReference type="SUPFAM" id="SSF51735">
    <property type="entry name" value="NAD(P)-binding Rossmann-fold domains"/>
    <property type="match status" value="1"/>
</dbReference>
<dbReference type="FunFam" id="3.30.465.10:FF:000016">
    <property type="entry name" value="probable D-lactate dehydrogenase, mitochondrial"/>
    <property type="match status" value="1"/>
</dbReference>
<comment type="similarity">
    <text evidence="4">Belongs to the FAD-binding oxidoreductase/transferase type 4 family.</text>
</comment>
<dbReference type="InterPro" id="IPR043322">
    <property type="entry name" value="CtBP"/>
</dbReference>
<name>A0AA35WL81_GEOBA</name>
<dbReference type="SUPFAM" id="SSF53686">
    <property type="entry name" value="Tryptophan synthase beta subunit-like PLP-dependent enzymes"/>
    <property type="match status" value="1"/>
</dbReference>
<evidence type="ECO:0000256" key="1">
    <source>
        <dbReference type="ARBA" id="ARBA00001933"/>
    </source>
</evidence>
<dbReference type="InterPro" id="IPR004113">
    <property type="entry name" value="FAD-bd_oxidored_4_C"/>
</dbReference>
<keyword evidence="16" id="KW-1185">Reference proteome</keyword>
<protein>
    <submittedName>
        <fullName evidence="15">Tryptophan synthase beta chain</fullName>
    </submittedName>
</protein>
<evidence type="ECO:0000256" key="3">
    <source>
        <dbReference type="ARBA" id="ARBA00004733"/>
    </source>
</evidence>
<evidence type="ECO:0000256" key="11">
    <source>
        <dbReference type="ARBA" id="ARBA00023141"/>
    </source>
</evidence>
<dbReference type="PANTHER" id="PTHR48077:SF3">
    <property type="entry name" value="TRYPTOPHAN SYNTHASE"/>
    <property type="match status" value="1"/>
</dbReference>
<dbReference type="InterPro" id="IPR016164">
    <property type="entry name" value="FAD-linked_Oxase-like_C"/>
</dbReference>
<evidence type="ECO:0000313" key="15">
    <source>
        <dbReference type="EMBL" id="CAI8017952.1"/>
    </source>
</evidence>
<dbReference type="Gene3D" id="3.40.50.720">
    <property type="entry name" value="NAD(P)-binding Rossmann-like Domain"/>
    <property type="match status" value="2"/>
</dbReference>
<organism evidence="15 16">
    <name type="scientific">Geodia barretti</name>
    <name type="common">Barrett's horny sponge</name>
    <dbReference type="NCBI Taxonomy" id="519541"/>
    <lineage>
        <taxon>Eukaryota</taxon>
        <taxon>Metazoa</taxon>
        <taxon>Porifera</taxon>
        <taxon>Demospongiae</taxon>
        <taxon>Heteroscleromorpha</taxon>
        <taxon>Tetractinellida</taxon>
        <taxon>Astrophorina</taxon>
        <taxon>Geodiidae</taxon>
        <taxon>Geodia</taxon>
    </lineage>
</organism>
<dbReference type="PROSITE" id="PS51387">
    <property type="entry name" value="FAD_PCMH"/>
    <property type="match status" value="1"/>
</dbReference>
<dbReference type="PANTHER" id="PTHR48077">
    <property type="entry name" value="TRYPTOPHAN SYNTHASE-RELATED"/>
    <property type="match status" value="1"/>
</dbReference>
<evidence type="ECO:0000256" key="4">
    <source>
        <dbReference type="ARBA" id="ARBA00008000"/>
    </source>
</evidence>
<dbReference type="InterPro" id="IPR036291">
    <property type="entry name" value="NAD(P)-bd_dom_sf"/>
</dbReference>
<comment type="pathway">
    <text evidence="3">Amino-acid biosynthesis; L-tryptophan biosynthesis; L-tryptophan from chorismate: step 5/5.</text>
</comment>
<dbReference type="InterPro" id="IPR001926">
    <property type="entry name" value="TrpB-like_PALP"/>
</dbReference>
<keyword evidence="12" id="KW-0456">Lyase</keyword>
<evidence type="ECO:0000313" key="16">
    <source>
        <dbReference type="Proteomes" id="UP001174909"/>
    </source>
</evidence>
<accession>A0AA35WL81</accession>
<evidence type="ECO:0000259" key="14">
    <source>
        <dbReference type="PROSITE" id="PS51387"/>
    </source>
</evidence>
<dbReference type="InterPro" id="IPR023026">
    <property type="entry name" value="Trp_synth_beta/beta-like"/>
</dbReference>
<keyword evidence="6" id="KW-0285">Flavoprotein</keyword>
<reference evidence="15" key="1">
    <citation type="submission" date="2023-03" db="EMBL/GenBank/DDBJ databases">
        <authorList>
            <person name="Steffen K."/>
            <person name="Cardenas P."/>
        </authorList>
    </citation>
    <scope>NUCLEOTIDE SEQUENCE</scope>
</reference>
<evidence type="ECO:0000256" key="13">
    <source>
        <dbReference type="ARBA" id="ARBA00049047"/>
    </source>
</evidence>
<dbReference type="FunFam" id="3.40.50.1100:FF:000001">
    <property type="entry name" value="Tryptophan synthase beta chain"/>
    <property type="match status" value="1"/>
</dbReference>
<dbReference type="Gene3D" id="3.30.70.2740">
    <property type="match status" value="1"/>
</dbReference>
<dbReference type="InterPro" id="IPR029753">
    <property type="entry name" value="D-isomer_DH_CS"/>
</dbReference>
<dbReference type="Pfam" id="PF02913">
    <property type="entry name" value="FAD-oxidase_C"/>
    <property type="match status" value="1"/>
</dbReference>
<comment type="caution">
    <text evidence="15">The sequence shown here is derived from an EMBL/GenBank/DDBJ whole genome shotgun (WGS) entry which is preliminary data.</text>
</comment>
<dbReference type="CDD" id="cd06446">
    <property type="entry name" value="Trp-synth_B"/>
    <property type="match status" value="1"/>
</dbReference>
<evidence type="ECO:0000256" key="5">
    <source>
        <dbReference type="ARBA" id="ARBA00022605"/>
    </source>
</evidence>
<feature type="domain" description="FAD-binding PCMH-type" evidence="14">
    <location>
        <begin position="39"/>
        <end position="218"/>
    </location>
</feature>
<dbReference type="Pfam" id="PF01565">
    <property type="entry name" value="FAD_binding_4"/>
    <property type="match status" value="1"/>
</dbReference>
<dbReference type="GO" id="GO:0071949">
    <property type="term" value="F:FAD binding"/>
    <property type="evidence" value="ECO:0007669"/>
    <property type="project" value="InterPro"/>
</dbReference>
<evidence type="ECO:0000256" key="12">
    <source>
        <dbReference type="ARBA" id="ARBA00023239"/>
    </source>
</evidence>
<keyword evidence="5" id="KW-0028">Amino-acid biosynthesis</keyword>
<dbReference type="InterPro" id="IPR016166">
    <property type="entry name" value="FAD-bd_PCMH"/>
</dbReference>
<dbReference type="CDD" id="cd05299">
    <property type="entry name" value="CtBP_dh"/>
    <property type="match status" value="1"/>
</dbReference>
<comment type="catalytic activity">
    <reaction evidence="13">
        <text>(1S,2R)-1-C-(indol-3-yl)glycerol 3-phosphate + L-serine = D-glyceraldehyde 3-phosphate + L-tryptophan + H2O</text>
        <dbReference type="Rhea" id="RHEA:10532"/>
        <dbReference type="ChEBI" id="CHEBI:15377"/>
        <dbReference type="ChEBI" id="CHEBI:33384"/>
        <dbReference type="ChEBI" id="CHEBI:57912"/>
        <dbReference type="ChEBI" id="CHEBI:58866"/>
        <dbReference type="ChEBI" id="CHEBI:59776"/>
        <dbReference type="EC" id="4.2.1.20"/>
    </reaction>
</comment>
<dbReference type="EMBL" id="CASHTH010001673">
    <property type="protein sequence ID" value="CAI8017952.1"/>
    <property type="molecule type" value="Genomic_DNA"/>
</dbReference>
<dbReference type="HAMAP" id="MF_00133">
    <property type="entry name" value="Trp_synth_beta"/>
    <property type="match status" value="1"/>
</dbReference>
<evidence type="ECO:0000256" key="9">
    <source>
        <dbReference type="ARBA" id="ARBA00022898"/>
    </source>
</evidence>
<keyword evidence="8" id="KW-0274">FAD</keyword>
<evidence type="ECO:0000256" key="2">
    <source>
        <dbReference type="ARBA" id="ARBA00001974"/>
    </source>
</evidence>
<dbReference type="GO" id="GO:0004834">
    <property type="term" value="F:tryptophan synthase activity"/>
    <property type="evidence" value="ECO:0007669"/>
    <property type="project" value="UniProtKB-EC"/>
</dbReference>
<dbReference type="Proteomes" id="UP001174909">
    <property type="component" value="Unassembled WGS sequence"/>
</dbReference>
<dbReference type="NCBIfam" id="TIGR00263">
    <property type="entry name" value="trpB"/>
    <property type="match status" value="1"/>
</dbReference>
<dbReference type="GO" id="GO:0051287">
    <property type="term" value="F:NAD binding"/>
    <property type="evidence" value="ECO:0007669"/>
    <property type="project" value="InterPro"/>
</dbReference>
<dbReference type="FunFam" id="1.10.45.10:FF:000001">
    <property type="entry name" value="D-lactate dehydrogenase mitochondrial"/>
    <property type="match status" value="1"/>
</dbReference>
<dbReference type="SUPFAM" id="SSF52283">
    <property type="entry name" value="Formate/glycerate dehydrogenase catalytic domain-like"/>
    <property type="match status" value="1"/>
</dbReference>
<dbReference type="Gene3D" id="3.30.465.10">
    <property type="match status" value="1"/>
</dbReference>